<dbReference type="SUPFAM" id="SSF52402">
    <property type="entry name" value="Adenine nucleotide alpha hydrolases-like"/>
    <property type="match status" value="1"/>
</dbReference>
<evidence type="ECO:0000256" key="4">
    <source>
        <dbReference type="ARBA" id="ARBA00022741"/>
    </source>
</evidence>
<proteinExistence type="inferred from homology"/>
<dbReference type="PANTHER" id="PTHR43033:SF1">
    <property type="entry name" value="TRNA(ILE)-LYSIDINE SYNTHASE-RELATED"/>
    <property type="match status" value="1"/>
</dbReference>
<feature type="domain" description="tRNA(Ile)-lysidine/2-thiocytidine synthase N-terminal" evidence="8">
    <location>
        <begin position="35"/>
        <end position="211"/>
    </location>
</feature>
<dbReference type="InterPro" id="IPR012795">
    <property type="entry name" value="tRNA_Ile_lys_synt_N"/>
</dbReference>
<dbReference type="InterPro" id="IPR015262">
    <property type="entry name" value="tRNA_Ile_lys_synt_subst-bd"/>
</dbReference>
<feature type="binding site" evidence="7">
    <location>
        <begin position="40"/>
        <end position="45"/>
    </location>
    <ligand>
        <name>ATP</name>
        <dbReference type="ChEBI" id="CHEBI:30616"/>
    </ligand>
</feature>
<gene>
    <name evidence="7 10" type="primary">tilS</name>
    <name evidence="10" type="ORF">NCI01_08385</name>
</gene>
<dbReference type="NCBIfam" id="TIGR02432">
    <property type="entry name" value="lysidine_TilS_N"/>
    <property type="match status" value="1"/>
</dbReference>
<dbReference type="RefSeq" id="WP_254181020.1">
    <property type="nucleotide sequence ID" value="NZ_JANARS010000003.1"/>
</dbReference>
<dbReference type="PANTHER" id="PTHR43033">
    <property type="entry name" value="TRNA(ILE)-LYSIDINE SYNTHASE-RELATED"/>
    <property type="match status" value="1"/>
</dbReference>
<dbReference type="HAMAP" id="MF_01161">
    <property type="entry name" value="tRNA_Ile_lys_synt"/>
    <property type="match status" value="1"/>
</dbReference>
<dbReference type="SUPFAM" id="SSF82829">
    <property type="entry name" value="MesJ substrate recognition domain-like"/>
    <property type="match status" value="1"/>
</dbReference>
<keyword evidence="4 7" id="KW-0547">Nucleotide-binding</keyword>
<dbReference type="InterPro" id="IPR011063">
    <property type="entry name" value="TilS/TtcA_N"/>
</dbReference>
<evidence type="ECO:0000256" key="6">
    <source>
        <dbReference type="ARBA" id="ARBA00048539"/>
    </source>
</evidence>
<comment type="caution">
    <text evidence="10">The sequence shown here is derived from an EMBL/GenBank/DDBJ whole genome shotgun (WGS) entry which is preliminary data.</text>
</comment>
<keyword evidence="1 7" id="KW-0963">Cytoplasm</keyword>
<keyword evidence="5 7" id="KW-0067">ATP-binding</keyword>
<comment type="catalytic activity">
    <reaction evidence="6 7">
        <text>cytidine(34) in tRNA(Ile2) + L-lysine + ATP = lysidine(34) in tRNA(Ile2) + AMP + diphosphate + H(+)</text>
        <dbReference type="Rhea" id="RHEA:43744"/>
        <dbReference type="Rhea" id="RHEA-COMP:10625"/>
        <dbReference type="Rhea" id="RHEA-COMP:10670"/>
        <dbReference type="ChEBI" id="CHEBI:15378"/>
        <dbReference type="ChEBI" id="CHEBI:30616"/>
        <dbReference type="ChEBI" id="CHEBI:32551"/>
        <dbReference type="ChEBI" id="CHEBI:33019"/>
        <dbReference type="ChEBI" id="CHEBI:82748"/>
        <dbReference type="ChEBI" id="CHEBI:83665"/>
        <dbReference type="ChEBI" id="CHEBI:456215"/>
        <dbReference type="EC" id="6.3.4.19"/>
    </reaction>
</comment>
<organism evidence="10 11">
    <name type="scientific">Nocardioides pinisoli</name>
    <dbReference type="NCBI Taxonomy" id="2950279"/>
    <lineage>
        <taxon>Bacteria</taxon>
        <taxon>Bacillati</taxon>
        <taxon>Actinomycetota</taxon>
        <taxon>Actinomycetes</taxon>
        <taxon>Propionibacteriales</taxon>
        <taxon>Nocardioidaceae</taxon>
        <taxon>Nocardioides</taxon>
    </lineage>
</organism>
<accession>A0ABT1KVP2</accession>
<keyword evidence="2 7" id="KW-0436">Ligase</keyword>
<dbReference type="GO" id="GO:0032267">
    <property type="term" value="F:tRNA(Ile)-lysidine synthase activity"/>
    <property type="evidence" value="ECO:0007669"/>
    <property type="project" value="UniProtKB-EC"/>
</dbReference>
<evidence type="ECO:0000256" key="2">
    <source>
        <dbReference type="ARBA" id="ARBA00022598"/>
    </source>
</evidence>
<reference evidence="10 11" key="1">
    <citation type="submission" date="2022-06" db="EMBL/GenBank/DDBJ databases">
        <authorList>
            <person name="So Y."/>
        </authorList>
    </citation>
    <scope>NUCLEOTIDE SEQUENCE [LARGE SCALE GENOMIC DNA]</scope>
    <source>
        <strain evidence="10 11">STR3</strain>
    </source>
</reference>
<evidence type="ECO:0000313" key="10">
    <source>
        <dbReference type="EMBL" id="MCP3421807.1"/>
    </source>
</evidence>
<protein>
    <recommendedName>
        <fullName evidence="7">tRNA(Ile)-lysidine synthase</fullName>
        <ecNumber evidence="7">6.3.4.19</ecNumber>
    </recommendedName>
    <alternativeName>
        <fullName evidence="7">tRNA(Ile)-2-lysyl-cytidine synthase</fullName>
    </alternativeName>
    <alternativeName>
        <fullName evidence="7">tRNA(Ile)-lysidine synthetase</fullName>
    </alternativeName>
</protein>
<comment type="domain">
    <text evidence="7">The N-terminal region contains the highly conserved SGGXDS motif, predicted to be a P-loop motif involved in ATP binding.</text>
</comment>
<dbReference type="EMBL" id="JANARS010000003">
    <property type="protein sequence ID" value="MCP3421807.1"/>
    <property type="molecule type" value="Genomic_DNA"/>
</dbReference>
<dbReference type="Pfam" id="PF01171">
    <property type="entry name" value="ATP_bind_3"/>
    <property type="match status" value="1"/>
</dbReference>
<evidence type="ECO:0000256" key="1">
    <source>
        <dbReference type="ARBA" id="ARBA00022490"/>
    </source>
</evidence>
<dbReference type="Pfam" id="PF09179">
    <property type="entry name" value="TilS"/>
    <property type="match status" value="1"/>
</dbReference>
<dbReference type="InterPro" id="IPR012094">
    <property type="entry name" value="tRNA_Ile_lys_synt"/>
</dbReference>
<sequence length="332" mass="34947">MTLHPSIAAVRVPVRRTLAAPEARGGGTGDGRGTVAVACSGGADSLALASATVFEGHKLGLRVVGVTVDHGLQPGSAEQADRVVAQLAAMGVDETLTARVEVDAASGLGPEAAARKARYAVLEQVAEHLRAGLVLLGHTLDDQAETVLLGLTRGSGGRSLQGMRPAFGVFARPLLGVRRADTVTACLVEGLEAWEDPHNSDPGYTRVRVRDRVLPVLETELGPGIAEALARTADQLREDTALLDDLTDRALAHARRDGGLDVATLREEPPAIRHRALHRAALDAGSPASELTRDHVLAVDQLLVGWRGQKWIDLPGPLRAIRRDGLLVVEAP</sequence>
<keyword evidence="11" id="KW-1185">Reference proteome</keyword>
<evidence type="ECO:0000259" key="8">
    <source>
        <dbReference type="Pfam" id="PF01171"/>
    </source>
</evidence>
<feature type="domain" description="tRNA(Ile)-lysidine synthase substrate-binding" evidence="9">
    <location>
        <begin position="260"/>
        <end position="323"/>
    </location>
</feature>
<evidence type="ECO:0000256" key="3">
    <source>
        <dbReference type="ARBA" id="ARBA00022694"/>
    </source>
</evidence>
<evidence type="ECO:0000256" key="7">
    <source>
        <dbReference type="HAMAP-Rule" id="MF_01161"/>
    </source>
</evidence>
<name>A0ABT1KVP2_9ACTN</name>
<evidence type="ECO:0000256" key="5">
    <source>
        <dbReference type="ARBA" id="ARBA00022840"/>
    </source>
</evidence>
<dbReference type="EC" id="6.3.4.19" evidence="7"/>
<dbReference type="Gene3D" id="3.40.50.620">
    <property type="entry name" value="HUPs"/>
    <property type="match status" value="1"/>
</dbReference>
<keyword evidence="3 7" id="KW-0819">tRNA processing</keyword>
<dbReference type="CDD" id="cd01992">
    <property type="entry name" value="TilS_N"/>
    <property type="match status" value="1"/>
</dbReference>
<dbReference type="Gene3D" id="1.20.59.20">
    <property type="match status" value="1"/>
</dbReference>
<evidence type="ECO:0000259" key="9">
    <source>
        <dbReference type="Pfam" id="PF09179"/>
    </source>
</evidence>
<dbReference type="InterPro" id="IPR014729">
    <property type="entry name" value="Rossmann-like_a/b/a_fold"/>
</dbReference>
<comment type="function">
    <text evidence="7">Ligates lysine onto the cytidine present at position 34 of the AUA codon-specific tRNA(Ile) that contains the anticodon CAU, in an ATP-dependent manner. Cytidine is converted to lysidine, thus changing the amino acid specificity of the tRNA from methionine to isoleucine.</text>
</comment>
<comment type="subcellular location">
    <subcellularLocation>
        <location evidence="7">Cytoplasm</location>
    </subcellularLocation>
</comment>
<evidence type="ECO:0000313" key="11">
    <source>
        <dbReference type="Proteomes" id="UP001204524"/>
    </source>
</evidence>
<dbReference type="Proteomes" id="UP001204524">
    <property type="component" value="Unassembled WGS sequence"/>
</dbReference>
<comment type="similarity">
    <text evidence="7">Belongs to the tRNA(Ile)-lysidine synthase family.</text>
</comment>